<feature type="transmembrane region" description="Helical" evidence="1">
    <location>
        <begin position="51"/>
        <end position="73"/>
    </location>
</feature>
<protein>
    <submittedName>
        <fullName evidence="2">Auxin transporter-like protein 2</fullName>
    </submittedName>
</protein>
<organism evidence="2 3">
    <name type="scientific">Dendrobium catenatum</name>
    <dbReference type="NCBI Taxonomy" id="906689"/>
    <lineage>
        <taxon>Eukaryota</taxon>
        <taxon>Viridiplantae</taxon>
        <taxon>Streptophyta</taxon>
        <taxon>Embryophyta</taxon>
        <taxon>Tracheophyta</taxon>
        <taxon>Spermatophyta</taxon>
        <taxon>Magnoliopsida</taxon>
        <taxon>Liliopsida</taxon>
        <taxon>Asparagales</taxon>
        <taxon>Orchidaceae</taxon>
        <taxon>Epidendroideae</taxon>
        <taxon>Malaxideae</taxon>
        <taxon>Dendrobiinae</taxon>
        <taxon>Dendrobium</taxon>
    </lineage>
</organism>
<reference evidence="2 3" key="1">
    <citation type="journal article" date="2016" name="Sci. Rep.">
        <title>The Dendrobium catenatum Lindl. genome sequence provides insights into polysaccharide synthase, floral development and adaptive evolution.</title>
        <authorList>
            <person name="Zhang G.Q."/>
            <person name="Xu Q."/>
            <person name="Bian C."/>
            <person name="Tsai W.C."/>
            <person name="Yeh C.M."/>
            <person name="Liu K.W."/>
            <person name="Yoshida K."/>
            <person name="Zhang L.S."/>
            <person name="Chang S.B."/>
            <person name="Chen F."/>
            <person name="Shi Y."/>
            <person name="Su Y.Y."/>
            <person name="Zhang Y.Q."/>
            <person name="Chen L.J."/>
            <person name="Yin Y."/>
            <person name="Lin M."/>
            <person name="Huang H."/>
            <person name="Deng H."/>
            <person name="Wang Z.W."/>
            <person name="Zhu S.L."/>
            <person name="Zhao X."/>
            <person name="Deng C."/>
            <person name="Niu S.C."/>
            <person name="Huang J."/>
            <person name="Wang M."/>
            <person name="Liu G.H."/>
            <person name="Yang H.J."/>
            <person name="Xiao X.J."/>
            <person name="Hsiao Y.Y."/>
            <person name="Wu W.L."/>
            <person name="Chen Y.Y."/>
            <person name="Mitsuda N."/>
            <person name="Ohme-Takagi M."/>
            <person name="Luo Y.B."/>
            <person name="Van de Peer Y."/>
            <person name="Liu Z.J."/>
        </authorList>
    </citation>
    <scope>NUCLEOTIDE SEQUENCE [LARGE SCALE GENOMIC DNA]</scope>
    <source>
        <tissue evidence="2">The whole plant</tissue>
    </source>
</reference>
<sequence>MKERRRQPSLTSRPFSGMAALTPGLVVPLTSLLRCFSSYLTPPSSACSAIILFQVLYGLMGTWIAYLISILYVEYRTRMEREKVYFINGLKLLKDYLESIGESLYAERGCIASAEKVFGKMHHN</sequence>
<name>A0A2I0VHS7_9ASPA</name>
<keyword evidence="3" id="KW-1185">Reference proteome</keyword>
<evidence type="ECO:0000313" key="2">
    <source>
        <dbReference type="EMBL" id="PKU62972.1"/>
    </source>
</evidence>
<keyword evidence="1" id="KW-0812">Transmembrane</keyword>
<evidence type="ECO:0000313" key="3">
    <source>
        <dbReference type="Proteomes" id="UP000233837"/>
    </source>
</evidence>
<accession>A0A2I0VHS7</accession>
<dbReference type="EMBL" id="KZ504176">
    <property type="protein sequence ID" value="PKU62972.1"/>
    <property type="molecule type" value="Genomic_DNA"/>
</dbReference>
<keyword evidence="1" id="KW-1133">Transmembrane helix</keyword>
<dbReference type="STRING" id="906689.A0A2I0VHS7"/>
<reference evidence="2 3" key="2">
    <citation type="journal article" date="2017" name="Nature">
        <title>The Apostasia genome and the evolution of orchids.</title>
        <authorList>
            <person name="Zhang G.Q."/>
            <person name="Liu K.W."/>
            <person name="Li Z."/>
            <person name="Lohaus R."/>
            <person name="Hsiao Y.Y."/>
            <person name="Niu S.C."/>
            <person name="Wang J.Y."/>
            <person name="Lin Y.C."/>
            <person name="Xu Q."/>
            <person name="Chen L.J."/>
            <person name="Yoshida K."/>
            <person name="Fujiwara S."/>
            <person name="Wang Z.W."/>
            <person name="Zhang Y.Q."/>
            <person name="Mitsuda N."/>
            <person name="Wang M."/>
            <person name="Liu G.H."/>
            <person name="Pecoraro L."/>
            <person name="Huang H.X."/>
            <person name="Xiao X.J."/>
            <person name="Lin M."/>
            <person name="Wu X.Y."/>
            <person name="Wu W.L."/>
            <person name="Chen Y.Y."/>
            <person name="Chang S.B."/>
            <person name="Sakamoto S."/>
            <person name="Ohme-Takagi M."/>
            <person name="Yagi M."/>
            <person name="Zeng S.J."/>
            <person name="Shen C.Y."/>
            <person name="Yeh C.M."/>
            <person name="Luo Y.B."/>
            <person name="Tsai W.C."/>
            <person name="Van de Peer Y."/>
            <person name="Liu Z.J."/>
        </authorList>
    </citation>
    <scope>NUCLEOTIDE SEQUENCE [LARGE SCALE GENOMIC DNA]</scope>
    <source>
        <tissue evidence="2">The whole plant</tissue>
    </source>
</reference>
<proteinExistence type="predicted"/>
<gene>
    <name evidence="2" type="primary">LAX2</name>
    <name evidence="2" type="ORF">MA16_Dca027972</name>
</gene>
<dbReference type="Proteomes" id="UP000233837">
    <property type="component" value="Unassembled WGS sequence"/>
</dbReference>
<keyword evidence="1" id="KW-0472">Membrane</keyword>
<dbReference type="AlphaFoldDB" id="A0A2I0VHS7"/>
<evidence type="ECO:0000256" key="1">
    <source>
        <dbReference type="SAM" id="Phobius"/>
    </source>
</evidence>